<dbReference type="InterPro" id="IPR050595">
    <property type="entry name" value="Bact_response_regulator"/>
</dbReference>
<dbReference type="Gene3D" id="3.40.50.2300">
    <property type="match status" value="1"/>
</dbReference>
<organism evidence="4 5">
    <name type="scientific">Desulfovibrio subterraneus</name>
    <dbReference type="NCBI Taxonomy" id="2718620"/>
    <lineage>
        <taxon>Bacteria</taxon>
        <taxon>Pseudomonadati</taxon>
        <taxon>Thermodesulfobacteriota</taxon>
        <taxon>Desulfovibrionia</taxon>
        <taxon>Desulfovibrionales</taxon>
        <taxon>Desulfovibrionaceae</taxon>
        <taxon>Desulfovibrio</taxon>
    </lineage>
</organism>
<dbReference type="InterPro" id="IPR011006">
    <property type="entry name" value="CheY-like_superfamily"/>
</dbReference>
<dbReference type="InterPro" id="IPR001789">
    <property type="entry name" value="Sig_transdc_resp-reg_receiver"/>
</dbReference>
<keyword evidence="1 2" id="KW-0597">Phosphoprotein</keyword>
<sequence>MAKKILIVDDDPTIVAFLEDLLRDHDYSTCAAHSCAEGLEKARQEKPDLVLLDMEMPDKGGTMFYANMRKETEIRDTPVVVVSGVGPRPPALRKGVPTISKPVDVSLLLTTVAERIA</sequence>
<feature type="modified residue" description="4-aspartylphosphate" evidence="2">
    <location>
        <position position="53"/>
    </location>
</feature>
<proteinExistence type="predicted"/>
<dbReference type="PROSITE" id="PS50110">
    <property type="entry name" value="RESPONSE_REGULATORY"/>
    <property type="match status" value="1"/>
</dbReference>
<dbReference type="SMART" id="SM00448">
    <property type="entry name" value="REC"/>
    <property type="match status" value="1"/>
</dbReference>
<evidence type="ECO:0000313" key="5">
    <source>
        <dbReference type="Proteomes" id="UP000503840"/>
    </source>
</evidence>
<dbReference type="Pfam" id="PF00072">
    <property type="entry name" value="Response_reg"/>
    <property type="match status" value="1"/>
</dbReference>
<evidence type="ECO:0000313" key="4">
    <source>
        <dbReference type="EMBL" id="GFM33153.1"/>
    </source>
</evidence>
<evidence type="ECO:0000259" key="3">
    <source>
        <dbReference type="PROSITE" id="PS50110"/>
    </source>
</evidence>
<dbReference type="PANTHER" id="PTHR44591:SF23">
    <property type="entry name" value="CHEY SUBFAMILY"/>
    <property type="match status" value="1"/>
</dbReference>
<evidence type="ECO:0000256" key="1">
    <source>
        <dbReference type="ARBA" id="ARBA00022553"/>
    </source>
</evidence>
<comment type="caution">
    <text evidence="4">The sequence shown here is derived from an EMBL/GenBank/DDBJ whole genome shotgun (WGS) entry which is preliminary data.</text>
</comment>
<dbReference type="AlphaFoldDB" id="A0A7J0BHB8"/>
<dbReference type="Proteomes" id="UP000503840">
    <property type="component" value="Unassembled WGS sequence"/>
</dbReference>
<dbReference type="EMBL" id="BLVO01000013">
    <property type="protein sequence ID" value="GFM33153.1"/>
    <property type="molecule type" value="Genomic_DNA"/>
</dbReference>
<accession>A0A7J0BHB8</accession>
<evidence type="ECO:0000256" key="2">
    <source>
        <dbReference type="PROSITE-ProRule" id="PRU00169"/>
    </source>
</evidence>
<protein>
    <submittedName>
        <fullName evidence="4">Response regulator</fullName>
    </submittedName>
</protein>
<keyword evidence="5" id="KW-1185">Reference proteome</keyword>
<name>A0A7J0BHB8_9BACT</name>
<feature type="domain" description="Response regulatory" evidence="3">
    <location>
        <begin position="4"/>
        <end position="116"/>
    </location>
</feature>
<dbReference type="RefSeq" id="WP_174404836.1">
    <property type="nucleotide sequence ID" value="NZ_BLVO01000013.1"/>
</dbReference>
<dbReference type="SUPFAM" id="SSF52172">
    <property type="entry name" value="CheY-like"/>
    <property type="match status" value="1"/>
</dbReference>
<dbReference type="PANTHER" id="PTHR44591">
    <property type="entry name" value="STRESS RESPONSE REGULATOR PROTEIN 1"/>
    <property type="match status" value="1"/>
</dbReference>
<gene>
    <name evidence="4" type="ORF">DSM101010T_15180</name>
</gene>
<reference evidence="4 5" key="1">
    <citation type="submission" date="2020-05" db="EMBL/GenBank/DDBJ databases">
        <title>Draft genome sequence of Desulfovibrio sp. strain HN2T.</title>
        <authorList>
            <person name="Ueno A."/>
            <person name="Tamazawa S."/>
            <person name="Tamamura S."/>
            <person name="Murakami T."/>
            <person name="Kiyama T."/>
            <person name="Inomata H."/>
            <person name="Amano Y."/>
            <person name="Miyakawa K."/>
            <person name="Tamaki H."/>
            <person name="Naganuma T."/>
            <person name="Kaneko K."/>
        </authorList>
    </citation>
    <scope>NUCLEOTIDE SEQUENCE [LARGE SCALE GENOMIC DNA]</scope>
    <source>
        <strain evidence="4 5">HN2</strain>
    </source>
</reference>
<dbReference type="GO" id="GO:0000160">
    <property type="term" value="P:phosphorelay signal transduction system"/>
    <property type="evidence" value="ECO:0007669"/>
    <property type="project" value="InterPro"/>
</dbReference>
<dbReference type="CDD" id="cd00156">
    <property type="entry name" value="REC"/>
    <property type="match status" value="1"/>
</dbReference>